<protein>
    <submittedName>
        <fullName evidence="1">Uncharacterized protein</fullName>
    </submittedName>
</protein>
<proteinExistence type="predicted"/>
<gene>
    <name evidence="1" type="ORF">LCGC14_3074070</name>
</gene>
<dbReference type="EMBL" id="LAZR01065464">
    <property type="protein sequence ID" value="KKK55486.1"/>
    <property type="molecule type" value="Genomic_DNA"/>
</dbReference>
<dbReference type="AlphaFoldDB" id="A0A0F8Z5X8"/>
<name>A0A0F8Z5X8_9ZZZZ</name>
<sequence>MRIQDRIKSLSTVEDAYWDSHHNRLIVYYLGSLDEVKILVTNAIAKAGLLQSVNKITFIN</sequence>
<comment type="caution">
    <text evidence="1">The sequence shown here is derived from an EMBL/GenBank/DDBJ whole genome shotgun (WGS) entry which is preliminary data.</text>
</comment>
<evidence type="ECO:0000313" key="1">
    <source>
        <dbReference type="EMBL" id="KKK55486.1"/>
    </source>
</evidence>
<reference evidence="1" key="1">
    <citation type="journal article" date="2015" name="Nature">
        <title>Complex archaea that bridge the gap between prokaryotes and eukaryotes.</title>
        <authorList>
            <person name="Spang A."/>
            <person name="Saw J.H."/>
            <person name="Jorgensen S.L."/>
            <person name="Zaremba-Niedzwiedzka K."/>
            <person name="Martijn J."/>
            <person name="Lind A.E."/>
            <person name="van Eijk R."/>
            <person name="Schleper C."/>
            <person name="Guy L."/>
            <person name="Ettema T.J."/>
        </authorList>
    </citation>
    <scope>NUCLEOTIDE SEQUENCE</scope>
</reference>
<accession>A0A0F8Z5X8</accession>
<organism evidence="1">
    <name type="scientific">marine sediment metagenome</name>
    <dbReference type="NCBI Taxonomy" id="412755"/>
    <lineage>
        <taxon>unclassified sequences</taxon>
        <taxon>metagenomes</taxon>
        <taxon>ecological metagenomes</taxon>
    </lineage>
</organism>